<protein>
    <submittedName>
        <fullName evidence="2">VWA domain-containing protein</fullName>
    </submittedName>
</protein>
<gene>
    <name evidence="2" type="ORF">ENP94_00690</name>
    <name evidence="3" type="ORF">ENS16_04705</name>
</gene>
<evidence type="ECO:0000313" key="3">
    <source>
        <dbReference type="EMBL" id="HFJ53973.1"/>
    </source>
</evidence>
<feature type="transmembrane region" description="Helical" evidence="1">
    <location>
        <begin position="28"/>
        <end position="53"/>
    </location>
</feature>
<organism evidence="2">
    <name type="scientific">candidate division WOR-3 bacterium</name>
    <dbReference type="NCBI Taxonomy" id="2052148"/>
    <lineage>
        <taxon>Bacteria</taxon>
        <taxon>Bacteria division WOR-3</taxon>
    </lineage>
</organism>
<dbReference type="EMBL" id="DSTU01000006">
    <property type="protein sequence ID" value="HFJ53973.1"/>
    <property type="molecule type" value="Genomic_DNA"/>
</dbReference>
<dbReference type="EMBL" id="DSLG01000002">
    <property type="protein sequence ID" value="HEA86511.1"/>
    <property type="molecule type" value="Genomic_DNA"/>
</dbReference>
<sequence>MSIAVSIILLVLVLFAYRGLLHPKGEPGLFVLRLAVLVMFVLMATGQIVSFAWQERPHRVAVLVDRSRSMEAVRADSQALELARQIGSFLPRGLKPQFWSFGDSVYSGIDASRTYEQTRLGRALDLVLKSGPAAVVLLSDGQDNGDMSPVGVVEQAHVPVYTVGFGQYAGYNLRVREPELPGLIYAGDTVQVRVYLSGYGLRENLPVRVAVAGQERIVIAGAGFSEQEIEFPVVFTQPGKKVVSVRVESLPGEITFVDNQAQALAQVQPARVRMVYFTNNPGPNTRFILALLRQNPRVSLEPVISLTGGFNSKKELAGDVYLLDGVSENEPDRVWWQWLESQISGGAGLFFIAGVDNTFGPVLNRLLPLSQWRVLKGSFTPVPTGDAEAAGIFEPGSVDFNLLAPFSSLITGVPKAGAVVWFQAGENGQPIAVAGNAGKGRVVYFGGYPLWRWGFLPEIPLAGESPLAVFLDRMSRYLAEQDTSRFVLETGRLSYLAGEPVRLQLRARRPGGDCWEGLDVRVRVDTGDLWVPMVERGAGVYEATVSGSAPGSHHAVAEVRQEGVVLGNAGIDWVVDEQGVEFVRLGLNRGLLERLAQAGNGWFVPAESLHQELIRGIKTRGYQRRLVLDPRGMPWWFGLMAVLFGVELLLRRRKGLY</sequence>
<dbReference type="InterPro" id="IPR029062">
    <property type="entry name" value="Class_I_gatase-like"/>
</dbReference>
<evidence type="ECO:0000256" key="1">
    <source>
        <dbReference type="SAM" id="Phobius"/>
    </source>
</evidence>
<reference evidence="2" key="1">
    <citation type="journal article" date="2020" name="mSystems">
        <title>Genome- and Community-Level Interaction Insights into Carbon Utilization and Element Cycling Functions of Hydrothermarchaeota in Hydrothermal Sediment.</title>
        <authorList>
            <person name="Zhou Z."/>
            <person name="Liu Y."/>
            <person name="Xu W."/>
            <person name="Pan J."/>
            <person name="Luo Z.H."/>
            <person name="Li M."/>
        </authorList>
    </citation>
    <scope>NUCLEOTIDE SEQUENCE [LARGE SCALE GENOMIC DNA]</scope>
    <source>
        <strain evidence="2">SpSt-265</strain>
        <strain evidence="3">SpSt-465</strain>
    </source>
</reference>
<comment type="caution">
    <text evidence="2">The sequence shown here is derived from an EMBL/GenBank/DDBJ whole genome shotgun (WGS) entry which is preliminary data.</text>
</comment>
<dbReference type="InterPro" id="IPR036465">
    <property type="entry name" value="vWFA_dom_sf"/>
</dbReference>
<keyword evidence="1" id="KW-1133">Transmembrane helix</keyword>
<dbReference type="PANTHER" id="PTHR37947:SF1">
    <property type="entry name" value="BLL2462 PROTEIN"/>
    <property type="match status" value="1"/>
</dbReference>
<dbReference type="PANTHER" id="PTHR37947">
    <property type="entry name" value="BLL2462 PROTEIN"/>
    <property type="match status" value="1"/>
</dbReference>
<dbReference type="CDD" id="cd00198">
    <property type="entry name" value="vWFA"/>
    <property type="match status" value="1"/>
</dbReference>
<dbReference type="SUPFAM" id="SSF52317">
    <property type="entry name" value="Class I glutamine amidotransferase-like"/>
    <property type="match status" value="1"/>
</dbReference>
<evidence type="ECO:0000313" key="2">
    <source>
        <dbReference type="EMBL" id="HEA86511.1"/>
    </source>
</evidence>
<keyword evidence="1" id="KW-0472">Membrane</keyword>
<dbReference type="AlphaFoldDB" id="A0A7C1T0B8"/>
<accession>A0A7C1T0B8</accession>
<name>A0A7C1T0B8_UNCW3</name>
<keyword evidence="1" id="KW-0812">Transmembrane</keyword>
<feature type="transmembrane region" description="Helical" evidence="1">
    <location>
        <begin position="633"/>
        <end position="650"/>
    </location>
</feature>
<dbReference type="SUPFAM" id="SSF53300">
    <property type="entry name" value="vWA-like"/>
    <property type="match status" value="1"/>
</dbReference>
<dbReference type="Gene3D" id="3.40.50.410">
    <property type="entry name" value="von Willebrand factor, type A domain"/>
    <property type="match status" value="1"/>
</dbReference>
<proteinExistence type="predicted"/>
<dbReference type="Gene3D" id="3.40.50.880">
    <property type="match status" value="1"/>
</dbReference>